<organism evidence="3 4">
    <name type="scientific">Pestalotiopsis fici (strain W106-1 / CGMCC3.15140)</name>
    <dbReference type="NCBI Taxonomy" id="1229662"/>
    <lineage>
        <taxon>Eukaryota</taxon>
        <taxon>Fungi</taxon>
        <taxon>Dikarya</taxon>
        <taxon>Ascomycota</taxon>
        <taxon>Pezizomycotina</taxon>
        <taxon>Sordariomycetes</taxon>
        <taxon>Xylariomycetidae</taxon>
        <taxon>Amphisphaeriales</taxon>
        <taxon>Sporocadaceae</taxon>
        <taxon>Pestalotiopsis</taxon>
    </lineage>
</organism>
<evidence type="ECO:0000256" key="2">
    <source>
        <dbReference type="SAM" id="Phobius"/>
    </source>
</evidence>
<feature type="region of interest" description="Disordered" evidence="1">
    <location>
        <begin position="104"/>
        <end position="198"/>
    </location>
</feature>
<sequence length="421" mass="47526">MDFLRSRMNHQGDLPGEHRIDLEQGRTSEVPQGREAGHNNGQEQGQTRWTRLRPRLSFISPARSQEGARSVTRTNVDLRADGSRKTSRLHLGLPSIPSARLAIPNIARTRTHNGSRQPRARESTPDGTEDGSRASFQRPRTERPTADVEMRSTIEGSESSHRQGRRLFRGRQRAEMHLTDVAGSRAPGRRGDDHARSERGAKPQRFLFCFPWIQSRRIRSQILRCFVSGMFLLLMLAIYLALSVTKNINNSEFTILLILIILFVTIFFCHGLIRLCMLIVKPRSDDDENRARLPEMFGPGGYAVPRRPIRVLLARDEEAAGLESETTKLQPPAYGLWRESVRVDPNRIYWQRNDEPPSSADTTARPATANRPPSYISDDGIEYVVEARPRSMAPLSDMLVSNVSLPPHPSEAGRLQHAPDV</sequence>
<feature type="transmembrane region" description="Helical" evidence="2">
    <location>
        <begin position="253"/>
        <end position="273"/>
    </location>
</feature>
<reference evidence="4" key="1">
    <citation type="journal article" date="2015" name="BMC Genomics">
        <title>Genomic and transcriptomic analysis of the endophytic fungus Pestalotiopsis fici reveals its lifestyle and high potential for synthesis of natural products.</title>
        <authorList>
            <person name="Wang X."/>
            <person name="Zhang X."/>
            <person name="Liu L."/>
            <person name="Xiang M."/>
            <person name="Wang W."/>
            <person name="Sun X."/>
            <person name="Che Y."/>
            <person name="Guo L."/>
            <person name="Liu G."/>
            <person name="Guo L."/>
            <person name="Wang C."/>
            <person name="Yin W.B."/>
            <person name="Stadler M."/>
            <person name="Zhang X."/>
            <person name="Liu X."/>
        </authorList>
    </citation>
    <scope>NUCLEOTIDE SEQUENCE [LARGE SCALE GENOMIC DNA]</scope>
    <source>
        <strain evidence="4">W106-1 / CGMCC3.15140</strain>
    </source>
</reference>
<feature type="compositionally biased region" description="Basic and acidic residues" evidence="1">
    <location>
        <begin position="15"/>
        <end position="26"/>
    </location>
</feature>
<dbReference type="OMA" id="WQRNDEP"/>
<dbReference type="InParanoid" id="W3XFA3"/>
<dbReference type="KEGG" id="pfy:PFICI_02132"/>
<proteinExistence type="predicted"/>
<accession>W3XFA3</accession>
<feature type="compositionally biased region" description="Basic and acidic residues" evidence="1">
    <location>
        <begin position="139"/>
        <end position="152"/>
    </location>
</feature>
<feature type="compositionally biased region" description="Polar residues" evidence="1">
    <location>
        <begin position="39"/>
        <end position="49"/>
    </location>
</feature>
<dbReference type="eggNOG" id="ENOG502S8TD">
    <property type="taxonomic scope" value="Eukaryota"/>
</dbReference>
<dbReference type="GeneID" id="19267145"/>
<evidence type="ECO:0000313" key="3">
    <source>
        <dbReference type="EMBL" id="ETS84107.1"/>
    </source>
</evidence>
<feature type="compositionally biased region" description="Basic residues" evidence="1">
    <location>
        <begin position="162"/>
        <end position="171"/>
    </location>
</feature>
<feature type="transmembrane region" description="Helical" evidence="2">
    <location>
        <begin position="222"/>
        <end position="241"/>
    </location>
</feature>
<dbReference type="OrthoDB" id="5417811at2759"/>
<feature type="compositionally biased region" description="Basic and acidic residues" evidence="1">
    <location>
        <begin position="189"/>
        <end position="198"/>
    </location>
</feature>
<feature type="region of interest" description="Disordered" evidence="1">
    <location>
        <begin position="350"/>
        <end position="375"/>
    </location>
</feature>
<keyword evidence="2" id="KW-0472">Membrane</keyword>
<dbReference type="HOGENOM" id="CLU_032674_1_1_1"/>
<gene>
    <name evidence="3" type="ORF">PFICI_02132</name>
</gene>
<keyword evidence="2" id="KW-0812">Transmembrane</keyword>
<feature type="region of interest" description="Disordered" evidence="1">
    <location>
        <begin position="1"/>
        <end position="89"/>
    </location>
</feature>
<dbReference type="EMBL" id="KI912110">
    <property type="protein sequence ID" value="ETS84107.1"/>
    <property type="molecule type" value="Genomic_DNA"/>
</dbReference>
<dbReference type="AlphaFoldDB" id="W3XFA3"/>
<evidence type="ECO:0000256" key="1">
    <source>
        <dbReference type="SAM" id="MobiDB-lite"/>
    </source>
</evidence>
<evidence type="ECO:0000313" key="4">
    <source>
        <dbReference type="Proteomes" id="UP000030651"/>
    </source>
</evidence>
<name>W3XFA3_PESFW</name>
<dbReference type="RefSeq" id="XP_007828904.1">
    <property type="nucleotide sequence ID" value="XM_007830713.1"/>
</dbReference>
<keyword evidence="4" id="KW-1185">Reference proteome</keyword>
<dbReference type="Proteomes" id="UP000030651">
    <property type="component" value="Unassembled WGS sequence"/>
</dbReference>
<keyword evidence="2" id="KW-1133">Transmembrane helix</keyword>
<protein>
    <submittedName>
        <fullName evidence="3">Uncharacterized protein</fullName>
    </submittedName>
</protein>